<evidence type="ECO:0000313" key="2">
    <source>
        <dbReference type="EMBL" id="AMD89916.1"/>
    </source>
</evidence>
<dbReference type="SUPFAM" id="SSF51569">
    <property type="entry name" value="Aldolase"/>
    <property type="match status" value="1"/>
</dbReference>
<dbReference type="Gene3D" id="3.90.1210.10">
    <property type="entry name" value="Antifreeze-like/N-acetylneuraminic acid synthase C-terminal domain"/>
    <property type="match status" value="1"/>
</dbReference>
<dbReference type="Proteomes" id="UP000069241">
    <property type="component" value="Chromosome"/>
</dbReference>
<dbReference type="GO" id="GO:0016051">
    <property type="term" value="P:carbohydrate biosynthetic process"/>
    <property type="evidence" value="ECO:0007669"/>
    <property type="project" value="InterPro"/>
</dbReference>
<dbReference type="KEGG" id="dfi:AXF13_07180"/>
<dbReference type="CDD" id="cd11615">
    <property type="entry name" value="SAF_NeuB_like"/>
    <property type="match status" value="1"/>
</dbReference>
<dbReference type="STRING" id="44742.AXF13_07180"/>
<proteinExistence type="predicted"/>
<dbReference type="PROSITE" id="PS50844">
    <property type="entry name" value="AFP_LIKE"/>
    <property type="match status" value="1"/>
</dbReference>
<dbReference type="InterPro" id="IPR057736">
    <property type="entry name" value="SAF_PseI/NeuA/NeuB"/>
</dbReference>
<dbReference type="RefSeq" id="WP_062252224.1">
    <property type="nucleotide sequence ID" value="NZ_CP014229.1"/>
</dbReference>
<evidence type="ECO:0000313" key="3">
    <source>
        <dbReference type="Proteomes" id="UP000069241"/>
    </source>
</evidence>
<gene>
    <name evidence="2" type="ORF">AXF13_07180</name>
</gene>
<dbReference type="PANTHER" id="PTHR42966">
    <property type="entry name" value="N-ACETYLNEURAMINATE SYNTHASE"/>
    <property type="match status" value="1"/>
</dbReference>
<dbReference type="InterPro" id="IPR051690">
    <property type="entry name" value="PseI-like"/>
</dbReference>
<dbReference type="Pfam" id="PF03102">
    <property type="entry name" value="NeuB"/>
    <property type="match status" value="1"/>
</dbReference>
<dbReference type="GO" id="GO:0047444">
    <property type="term" value="F:N-acylneuraminate-9-phosphate synthase activity"/>
    <property type="evidence" value="ECO:0007669"/>
    <property type="project" value="TreeGrafter"/>
</dbReference>
<keyword evidence="3" id="KW-1185">Reference proteome</keyword>
<accession>A0A109W469</accession>
<dbReference type="InterPro" id="IPR013132">
    <property type="entry name" value="PseI/NeuA/B-like_N"/>
</dbReference>
<dbReference type="InterPro" id="IPR006190">
    <property type="entry name" value="SAF_AFP_Neu5Ac"/>
</dbReference>
<dbReference type="InterPro" id="IPR036732">
    <property type="entry name" value="AFP_Neu5c_C_sf"/>
</dbReference>
<feature type="domain" description="AFP-like" evidence="1">
    <location>
        <begin position="280"/>
        <end position="336"/>
    </location>
</feature>
<evidence type="ECO:0000259" key="1">
    <source>
        <dbReference type="PROSITE" id="PS50844"/>
    </source>
</evidence>
<dbReference type="SMART" id="SM00858">
    <property type="entry name" value="SAF"/>
    <property type="match status" value="1"/>
</dbReference>
<dbReference type="InterPro" id="IPR013785">
    <property type="entry name" value="Aldolase_TIM"/>
</dbReference>
<sequence>MIFNQASCYVVAEIGGNFSDVATGIKLVDAAADAGADAIKLQTYRSKTITSRYAMFDMENTNYLSQEAFFRRHELSEEAHKRLFSHASQRGLGFFSTPSHPEDVEMLERLGVPCYKIGADDANNLPFLRYVAKTGKPVIFSTGMCTIQEVRKAVETIISEGNRQIILLHTISGYPTHPHDVNLRAMLSLKQEFPQFPVGFSDHTLGIWASLAAATLGAALIERHFTLDRHSDGPDHMLSSEPQELAVLVRQIRLMECMMGSDVKGPYGPEVKNRRNNRKSLVAMRAIAAGTVLTTEDIWPKRPGTGIEPKFLDMFLGRAAARDIPEDTILTWNDIR</sequence>
<organism evidence="2 3">
    <name type="scientific">Desulfovibrio fairfieldensis</name>
    <dbReference type="NCBI Taxonomy" id="44742"/>
    <lineage>
        <taxon>Bacteria</taxon>
        <taxon>Pseudomonadati</taxon>
        <taxon>Thermodesulfobacteriota</taxon>
        <taxon>Desulfovibrionia</taxon>
        <taxon>Desulfovibrionales</taxon>
        <taxon>Desulfovibrionaceae</taxon>
        <taxon>Desulfovibrio</taxon>
    </lineage>
</organism>
<dbReference type="InterPro" id="IPR013974">
    <property type="entry name" value="SAF"/>
</dbReference>
<name>A0A109W469_9BACT</name>
<dbReference type="EMBL" id="CP014229">
    <property type="protein sequence ID" value="AMD89916.1"/>
    <property type="molecule type" value="Genomic_DNA"/>
</dbReference>
<protein>
    <submittedName>
        <fullName evidence="2">N-acylneuraminate-9-phosphate synthase</fullName>
    </submittedName>
</protein>
<dbReference type="Pfam" id="PF08666">
    <property type="entry name" value="SAF"/>
    <property type="match status" value="1"/>
</dbReference>
<dbReference type="PANTHER" id="PTHR42966:SF1">
    <property type="entry name" value="SIALIC ACID SYNTHASE"/>
    <property type="match status" value="1"/>
</dbReference>
<reference evidence="3" key="1">
    <citation type="submission" date="2016-02" db="EMBL/GenBank/DDBJ databases">
        <authorList>
            <person name="Holder M.E."/>
            <person name="Ajami N.J."/>
            <person name="Petrosino J.F."/>
        </authorList>
    </citation>
    <scope>NUCLEOTIDE SEQUENCE [LARGE SCALE GENOMIC DNA]</scope>
    <source>
        <strain evidence="3">CCUG 45958</strain>
    </source>
</reference>
<dbReference type="AlphaFoldDB" id="A0A109W469"/>
<dbReference type="SUPFAM" id="SSF51269">
    <property type="entry name" value="AFP III-like domain"/>
    <property type="match status" value="1"/>
</dbReference>
<dbReference type="Gene3D" id="3.20.20.70">
    <property type="entry name" value="Aldolase class I"/>
    <property type="match status" value="1"/>
</dbReference>